<keyword evidence="12" id="KW-1133">Transmembrane helix</keyword>
<evidence type="ECO:0000256" key="1">
    <source>
        <dbReference type="ARBA" id="ARBA00004502"/>
    </source>
</evidence>
<evidence type="ECO:0000256" key="9">
    <source>
        <dbReference type="ARBA" id="ARBA00022692"/>
    </source>
</evidence>
<evidence type="ECO:0000256" key="17">
    <source>
        <dbReference type="ARBA" id="ARBA00060276"/>
    </source>
</evidence>
<dbReference type="OrthoDB" id="10253869at2759"/>
<dbReference type="eggNOG" id="KOG1179">
    <property type="taxonomic scope" value="Eukaryota"/>
</dbReference>
<dbReference type="GO" id="GO:0005324">
    <property type="term" value="F:long-chain fatty acid transmembrane transporter activity"/>
    <property type="evidence" value="ECO:0007669"/>
    <property type="project" value="TreeGrafter"/>
</dbReference>
<keyword evidence="6" id="KW-1003">Cell membrane</keyword>
<gene>
    <name evidence="21" type="primary">Piso0_002346</name>
    <name evidence="21" type="ORF">GNLVRS01_PISO0J10041g</name>
</gene>
<keyword evidence="15" id="KW-0576">Peroxisome</keyword>
<dbReference type="Gene3D" id="3.40.50.12780">
    <property type="entry name" value="N-terminal domain of ligase-like"/>
    <property type="match status" value="1"/>
</dbReference>
<dbReference type="PANTHER" id="PTHR43107:SF15">
    <property type="entry name" value="FATTY ACID TRANSPORT PROTEIN 3, ISOFORM A"/>
    <property type="match status" value="1"/>
</dbReference>
<keyword evidence="5" id="KW-0813">Transport</keyword>
<dbReference type="InterPro" id="IPR045851">
    <property type="entry name" value="AMP-bd_C_sf"/>
</dbReference>
<dbReference type="HOGENOM" id="CLU_000022_46_3_1"/>
<evidence type="ECO:0000256" key="10">
    <source>
        <dbReference type="ARBA" id="ARBA00022741"/>
    </source>
</evidence>
<evidence type="ECO:0000256" key="15">
    <source>
        <dbReference type="ARBA" id="ARBA00023140"/>
    </source>
</evidence>
<dbReference type="OMA" id="CELCEPN"/>
<protein>
    <recommendedName>
        <fullName evidence="18">Very long-chain fatty acid transport protein</fullName>
    </recommendedName>
    <alternativeName>
        <fullName evidence="19">Very-long-chain acyl-CoA synthetase</fullName>
    </alternativeName>
</protein>
<keyword evidence="13" id="KW-0445">Lipid transport</keyword>
<keyword evidence="8" id="KW-0551">Lipid droplet</keyword>
<evidence type="ECO:0000256" key="16">
    <source>
        <dbReference type="ARBA" id="ARBA00051585"/>
    </source>
</evidence>
<evidence type="ECO:0000256" key="12">
    <source>
        <dbReference type="ARBA" id="ARBA00022989"/>
    </source>
</evidence>
<dbReference type="Pfam" id="PF00501">
    <property type="entry name" value="AMP-binding"/>
    <property type="match status" value="1"/>
</dbReference>
<keyword evidence="10" id="KW-0547">Nucleotide-binding</keyword>
<dbReference type="GO" id="GO:0004467">
    <property type="term" value="F:long-chain fatty acid-CoA ligase activity"/>
    <property type="evidence" value="ECO:0007669"/>
    <property type="project" value="TreeGrafter"/>
</dbReference>
<organism evidence="21 22">
    <name type="scientific">Pichia sorbitophila (strain ATCC MYA-4447 / BCRC 22081 / CBS 7064 / NBRC 10061 / NRRL Y-12695)</name>
    <name type="common">Hybrid yeast</name>
    <dbReference type="NCBI Taxonomy" id="559304"/>
    <lineage>
        <taxon>Eukaryota</taxon>
        <taxon>Fungi</taxon>
        <taxon>Dikarya</taxon>
        <taxon>Ascomycota</taxon>
        <taxon>Saccharomycotina</taxon>
        <taxon>Pichiomycetes</taxon>
        <taxon>Debaryomycetaceae</taxon>
        <taxon>Millerozyma</taxon>
    </lineage>
</organism>
<evidence type="ECO:0000313" key="21">
    <source>
        <dbReference type="EMBL" id="CCE82614.1"/>
    </source>
</evidence>
<evidence type="ECO:0000256" key="19">
    <source>
        <dbReference type="ARBA" id="ARBA00078285"/>
    </source>
</evidence>
<keyword evidence="22" id="KW-1185">Reference proteome</keyword>
<comment type="catalytic activity">
    <reaction evidence="16">
        <text>a very long-chain fatty acid + ATP + CoA = a very long-chain fatty acyl-CoA + AMP + diphosphate</text>
        <dbReference type="Rhea" id="RHEA:54536"/>
        <dbReference type="ChEBI" id="CHEBI:30616"/>
        <dbReference type="ChEBI" id="CHEBI:33019"/>
        <dbReference type="ChEBI" id="CHEBI:57287"/>
        <dbReference type="ChEBI" id="CHEBI:58950"/>
        <dbReference type="ChEBI" id="CHEBI:138261"/>
        <dbReference type="ChEBI" id="CHEBI:456215"/>
    </reaction>
</comment>
<feature type="domain" description="AMP-dependent synthetase/ligase" evidence="20">
    <location>
        <begin position="97"/>
        <end position="397"/>
    </location>
</feature>
<evidence type="ECO:0000256" key="5">
    <source>
        <dbReference type="ARBA" id="ARBA00022448"/>
    </source>
</evidence>
<dbReference type="FunCoup" id="G8YCD3">
    <property type="interactions" value="200"/>
</dbReference>
<evidence type="ECO:0000256" key="11">
    <source>
        <dbReference type="ARBA" id="ARBA00022840"/>
    </source>
</evidence>
<dbReference type="AlphaFoldDB" id="G8YCD3"/>
<evidence type="ECO:0000256" key="18">
    <source>
        <dbReference type="ARBA" id="ARBA00068795"/>
    </source>
</evidence>
<keyword evidence="9" id="KW-0812">Transmembrane</keyword>
<accession>G8YCD3</accession>
<dbReference type="EMBL" id="FO082050">
    <property type="protein sequence ID" value="CCE82614.1"/>
    <property type="molecule type" value="Genomic_DNA"/>
</dbReference>
<dbReference type="FunFam" id="3.30.300.30:FF:000020">
    <property type="entry name" value="Long-chain fatty acid transporter"/>
    <property type="match status" value="1"/>
</dbReference>
<evidence type="ECO:0000256" key="3">
    <source>
        <dbReference type="ARBA" id="ARBA00004651"/>
    </source>
</evidence>
<dbReference type="SUPFAM" id="SSF56801">
    <property type="entry name" value="Acetyl-CoA synthetase-like"/>
    <property type="match status" value="1"/>
</dbReference>
<dbReference type="Proteomes" id="UP000005222">
    <property type="component" value="Chromosome J"/>
</dbReference>
<dbReference type="Gene3D" id="3.30.300.30">
    <property type="match status" value="1"/>
</dbReference>
<evidence type="ECO:0000256" key="2">
    <source>
        <dbReference type="ARBA" id="ARBA00004585"/>
    </source>
</evidence>
<evidence type="ECO:0000313" key="22">
    <source>
        <dbReference type="Proteomes" id="UP000005222"/>
    </source>
</evidence>
<dbReference type="GO" id="GO:0005778">
    <property type="term" value="C:peroxisomal membrane"/>
    <property type="evidence" value="ECO:0007669"/>
    <property type="project" value="UniProtKB-SubCell"/>
</dbReference>
<evidence type="ECO:0000256" key="4">
    <source>
        <dbReference type="ARBA" id="ARBA00006432"/>
    </source>
</evidence>
<keyword evidence="14" id="KW-0472">Membrane</keyword>
<dbReference type="FunFam" id="3.40.50.12780:FF:000019">
    <property type="entry name" value="Long-chain fatty acid transporter"/>
    <property type="match status" value="1"/>
</dbReference>
<comment type="function">
    <text evidence="17">Acyl-CoA synthetase required for both the import of long chain fatty acids (LCFAs) (C14-C18) and the activation very long chain fatty acids (VLCFAs) (C20-C26) by esterification of the fatty acids into metabolically active CoA-thioesters for subsequent degradation or incorporation into phospholipids. The transport and fatty acyl-CoA synthetase activities are genetically separable and are thus independent activities. Esterifies VLCFAs in the peroxisome matrix. The VLCFAs are actively transported into peroxisomes by a PXA1-PXA2 heterodimeric transporter in the peroxisomal membrane.</text>
</comment>
<comment type="subcellular location">
    <subcellularLocation>
        <location evidence="3">Cell membrane</location>
        <topology evidence="3">Multi-pass membrane protein</topology>
    </subcellularLocation>
    <subcellularLocation>
        <location evidence="1">Lipid droplet</location>
    </subcellularLocation>
    <subcellularLocation>
        <location evidence="2">Peroxisome membrane</location>
        <topology evidence="2">Multi-pass membrane protein</topology>
    </subcellularLocation>
</comment>
<keyword evidence="11" id="KW-0067">ATP-binding</keyword>
<dbReference type="GO" id="GO:0044539">
    <property type="term" value="P:long-chain fatty acid import into cell"/>
    <property type="evidence" value="ECO:0007669"/>
    <property type="project" value="TreeGrafter"/>
</dbReference>
<evidence type="ECO:0000256" key="13">
    <source>
        <dbReference type="ARBA" id="ARBA00023055"/>
    </source>
</evidence>
<sequence length="655" mass="74218">MSGLEIAVAALLGTQLLEAKHHVKEDAKMIGHAISKAIPFLYSAAKGKVSYWYYFESTALKKPNNLAICFPRPREDKSKLVKDEQGYPIYDNQFVMESYTYKELYDMVLRLSYILKFDYGVTAEQNIVVSCTNKPLFIILWMALWNIGAVPAFLNFNTKGKPLLHCLKVVNGTQLFIDPECADPIKETEDLIYSELPNFKLHYINEPELMRVLQNPSIPKHRAPDHTRRPQDTDSSCSLLIYTSGTTGMPKSAIMSWRKVALASFMFGYIMKIKANSNVLTAMPLYHSTAAVLGVCPSIYVGGCVSISQKFSATSFWTQAKLCNATHIQYVGEVCRYLLNSKPHPDQQRHNVTIAYGNGLRRDIWLEFKRRFNIKYIGEFYASTESPVATTNFQAGEFGVGACRKYGSFLNLFFTLSQAIVKMDPNDSNVIWRDPKTGFAVSAKPDEPGEMLMRVINPKNVEGTFQGYYGNKKATSSKIIRDVFKKGDAYFRSGDLLKLDEDGMLYFVDRLGDTFRWKSENVAATEVENELMGSGVIKQSVVVGVQVPDHEGRAGFAVIDPIDELNTTDHHPEILKKIYDHASKSLPRYAMPQFIKISSDIKIQHNHKVPKQQFKNQKLPKGENGNELIYWLHNDRYEELTEDAWKQITSGKAKL</sequence>
<dbReference type="STRING" id="559304.G8YCD3"/>
<dbReference type="InParanoid" id="G8YCD3"/>
<evidence type="ECO:0000256" key="8">
    <source>
        <dbReference type="ARBA" id="ARBA00022677"/>
    </source>
</evidence>
<evidence type="ECO:0000256" key="7">
    <source>
        <dbReference type="ARBA" id="ARBA00022598"/>
    </source>
</evidence>
<evidence type="ECO:0000256" key="6">
    <source>
        <dbReference type="ARBA" id="ARBA00022475"/>
    </source>
</evidence>
<dbReference type="GO" id="GO:0009898">
    <property type="term" value="C:cytoplasmic side of plasma membrane"/>
    <property type="evidence" value="ECO:0007669"/>
    <property type="project" value="TreeGrafter"/>
</dbReference>
<dbReference type="InterPro" id="IPR000873">
    <property type="entry name" value="AMP-dep_synth/lig_dom"/>
</dbReference>
<dbReference type="InterPro" id="IPR020845">
    <property type="entry name" value="AMP-binding_CS"/>
</dbReference>
<comment type="similarity">
    <text evidence="4">Belongs to the ATP-dependent AMP-binding enzyme family.</text>
</comment>
<dbReference type="PANTHER" id="PTHR43107">
    <property type="entry name" value="LONG-CHAIN FATTY ACID TRANSPORT PROTEIN"/>
    <property type="match status" value="1"/>
</dbReference>
<name>G8YCD3_PICSO</name>
<dbReference type="GO" id="GO:0005524">
    <property type="term" value="F:ATP binding"/>
    <property type="evidence" value="ECO:0007669"/>
    <property type="project" value="UniProtKB-KW"/>
</dbReference>
<dbReference type="PROSITE" id="PS00455">
    <property type="entry name" value="AMP_BINDING"/>
    <property type="match status" value="1"/>
</dbReference>
<evidence type="ECO:0000259" key="20">
    <source>
        <dbReference type="Pfam" id="PF00501"/>
    </source>
</evidence>
<keyword evidence="7" id="KW-0436">Ligase</keyword>
<dbReference type="GO" id="GO:0005811">
    <property type="term" value="C:lipid droplet"/>
    <property type="evidence" value="ECO:0007669"/>
    <property type="project" value="UniProtKB-SubCell"/>
</dbReference>
<proteinExistence type="inferred from homology"/>
<reference evidence="21 22" key="1">
    <citation type="journal article" date="2012" name="G3 (Bethesda)">
        <title>Pichia sorbitophila, an interspecies yeast hybrid reveals early steps of genome resolution following polyploidization.</title>
        <authorList>
            <person name="Leh Louis V."/>
            <person name="Despons L."/>
            <person name="Friedrich A."/>
            <person name="Martin T."/>
            <person name="Durrens P."/>
            <person name="Casaregola S."/>
            <person name="Neuveglise C."/>
            <person name="Fairhead C."/>
            <person name="Marck C."/>
            <person name="Cruz J.A."/>
            <person name="Straub M.L."/>
            <person name="Kugler V."/>
            <person name="Sacerdot C."/>
            <person name="Uzunov Z."/>
            <person name="Thierry A."/>
            <person name="Weiss S."/>
            <person name="Bleykasten C."/>
            <person name="De Montigny J."/>
            <person name="Jacques N."/>
            <person name="Jung P."/>
            <person name="Lemaire M."/>
            <person name="Mallet S."/>
            <person name="Morel G."/>
            <person name="Richard G.F."/>
            <person name="Sarkar A."/>
            <person name="Savel G."/>
            <person name="Schacherer J."/>
            <person name="Seret M.L."/>
            <person name="Talla E."/>
            <person name="Samson G."/>
            <person name="Jubin C."/>
            <person name="Poulain J."/>
            <person name="Vacherie B."/>
            <person name="Barbe V."/>
            <person name="Pelletier E."/>
            <person name="Sherman D.J."/>
            <person name="Westhof E."/>
            <person name="Weissenbach J."/>
            <person name="Baret P.V."/>
            <person name="Wincker P."/>
            <person name="Gaillardin C."/>
            <person name="Dujon B."/>
            <person name="Souciet J.L."/>
        </authorList>
    </citation>
    <scope>NUCLEOTIDE SEQUENCE [LARGE SCALE GENOMIC DNA]</scope>
    <source>
        <strain evidence="22">ATCC MYA-4447 / BCRC 22081 / CBS 7064 / NBRC 10061 / NRRL Y-12695</strain>
    </source>
</reference>
<evidence type="ECO:0000256" key="14">
    <source>
        <dbReference type="ARBA" id="ARBA00023136"/>
    </source>
</evidence>
<dbReference type="InterPro" id="IPR042099">
    <property type="entry name" value="ANL_N_sf"/>
</dbReference>